<dbReference type="InterPro" id="IPR023393">
    <property type="entry name" value="START-like_dom_sf"/>
</dbReference>
<dbReference type="CDD" id="cd07817">
    <property type="entry name" value="SRPBCC_8"/>
    <property type="match status" value="1"/>
</dbReference>
<reference evidence="2 3" key="1">
    <citation type="submission" date="2016-10" db="EMBL/GenBank/DDBJ databases">
        <authorList>
            <person name="de Groot N.N."/>
        </authorList>
    </citation>
    <scope>NUCLEOTIDE SEQUENCE [LARGE SCALE GENOMIC DNA]</scope>
    <source>
        <strain evidence="2 3">DSM 21799</strain>
    </source>
</reference>
<dbReference type="RefSeq" id="WP_091179721.1">
    <property type="nucleotide sequence ID" value="NZ_FNRY01000001.1"/>
</dbReference>
<dbReference type="Pfam" id="PF03364">
    <property type="entry name" value="Polyketide_cyc"/>
    <property type="match status" value="1"/>
</dbReference>
<dbReference type="PANTHER" id="PTHR33824">
    <property type="entry name" value="POLYKETIDE CYCLASE/DEHYDRASE AND LIPID TRANSPORT SUPERFAMILY PROTEIN"/>
    <property type="match status" value="1"/>
</dbReference>
<proteinExistence type="predicted"/>
<dbReference type="InterPro" id="IPR005031">
    <property type="entry name" value="COQ10_START"/>
</dbReference>
<accession>A0A1H4JEQ3</accession>
<dbReference type="PANTHER" id="PTHR33824:SF7">
    <property type="entry name" value="POLYKETIDE CYCLASE_DEHYDRASE AND LIPID TRANSPORT SUPERFAMILY PROTEIN"/>
    <property type="match status" value="1"/>
</dbReference>
<protein>
    <submittedName>
        <fullName evidence="2">Polyketide cyclase / dehydrase and lipid transport</fullName>
    </submittedName>
</protein>
<name>A0A1H4JEQ3_9MICO</name>
<feature type="domain" description="Coenzyme Q-binding protein COQ10 START" evidence="1">
    <location>
        <begin position="10"/>
        <end position="116"/>
    </location>
</feature>
<dbReference type="STRING" id="640635.SAMN04489806_0628"/>
<sequence length="157" mass="17754">MSTIQDTEQVGVPLTVAYNQWTQFESFPQFMSNVDSVTQVDDTHNHWKVTIGGVEREFDTVITEQIPDERIAWRTTEGPEHGGVVTFFRVADDETRVHLEMTWEPEGFTEKAGAALQLDDMAVKKDLGKFKELIESNGFETGAWRGEVDRDADATGR</sequence>
<dbReference type="OrthoDB" id="3695445at2"/>
<keyword evidence="3" id="KW-1185">Reference proteome</keyword>
<dbReference type="AlphaFoldDB" id="A0A1H4JEQ3"/>
<evidence type="ECO:0000313" key="3">
    <source>
        <dbReference type="Proteomes" id="UP000199183"/>
    </source>
</evidence>
<dbReference type="EMBL" id="FNRY01000001">
    <property type="protein sequence ID" value="SEB44042.1"/>
    <property type="molecule type" value="Genomic_DNA"/>
</dbReference>
<organism evidence="2 3">
    <name type="scientific">Paramicrobacterium humi</name>
    <dbReference type="NCBI Taxonomy" id="640635"/>
    <lineage>
        <taxon>Bacteria</taxon>
        <taxon>Bacillati</taxon>
        <taxon>Actinomycetota</taxon>
        <taxon>Actinomycetes</taxon>
        <taxon>Micrococcales</taxon>
        <taxon>Microbacteriaceae</taxon>
        <taxon>Paramicrobacterium</taxon>
    </lineage>
</organism>
<dbReference type="InterPro" id="IPR047137">
    <property type="entry name" value="ORF3"/>
</dbReference>
<dbReference type="Proteomes" id="UP000199183">
    <property type="component" value="Unassembled WGS sequence"/>
</dbReference>
<dbReference type="Gene3D" id="3.30.530.20">
    <property type="match status" value="1"/>
</dbReference>
<dbReference type="SUPFAM" id="SSF55961">
    <property type="entry name" value="Bet v1-like"/>
    <property type="match status" value="1"/>
</dbReference>
<gene>
    <name evidence="2" type="ORF">SAMN04489806_0628</name>
</gene>
<evidence type="ECO:0000313" key="2">
    <source>
        <dbReference type="EMBL" id="SEB44042.1"/>
    </source>
</evidence>
<evidence type="ECO:0000259" key="1">
    <source>
        <dbReference type="Pfam" id="PF03364"/>
    </source>
</evidence>